<evidence type="ECO:0000259" key="5">
    <source>
        <dbReference type="Pfam" id="PF05726"/>
    </source>
</evidence>
<dbReference type="PANTHER" id="PTHR13903">
    <property type="entry name" value="PIRIN-RELATED"/>
    <property type="match status" value="1"/>
</dbReference>
<evidence type="ECO:0000313" key="6">
    <source>
        <dbReference type="EMBL" id="MDR7362262.1"/>
    </source>
</evidence>
<accession>A0ABU2BUF4</accession>
<keyword evidence="7" id="KW-1185">Reference proteome</keyword>
<feature type="domain" description="Pirin C-terminal" evidence="5">
    <location>
        <begin position="212"/>
        <end position="303"/>
    </location>
</feature>
<evidence type="ECO:0000256" key="3">
    <source>
        <dbReference type="SAM" id="MobiDB-lite"/>
    </source>
</evidence>
<dbReference type="InterPro" id="IPR014710">
    <property type="entry name" value="RmlC-like_jellyroll"/>
</dbReference>
<reference evidence="6 7" key="1">
    <citation type="submission" date="2023-07" db="EMBL/GenBank/DDBJ databases">
        <title>Sequencing the genomes of 1000 actinobacteria strains.</title>
        <authorList>
            <person name="Klenk H.-P."/>
        </authorList>
    </citation>
    <scope>NUCLEOTIDE SEQUENCE [LARGE SCALE GENOMIC DNA]</scope>
    <source>
        <strain evidence="6 7">DSM 19426</strain>
    </source>
</reference>
<evidence type="ECO:0000259" key="4">
    <source>
        <dbReference type="Pfam" id="PF02678"/>
    </source>
</evidence>
<dbReference type="Pfam" id="PF02678">
    <property type="entry name" value="Pirin"/>
    <property type="match status" value="1"/>
</dbReference>
<dbReference type="Pfam" id="PF05726">
    <property type="entry name" value="Pirin_C"/>
    <property type="match status" value="1"/>
</dbReference>
<dbReference type="InterPro" id="IPR003829">
    <property type="entry name" value="Pirin_N_dom"/>
</dbReference>
<feature type="region of interest" description="Disordered" evidence="3">
    <location>
        <begin position="308"/>
        <end position="345"/>
    </location>
</feature>
<organism evidence="6 7">
    <name type="scientific">Nocardioides marmoribigeumensis</name>
    <dbReference type="NCBI Taxonomy" id="433649"/>
    <lineage>
        <taxon>Bacteria</taxon>
        <taxon>Bacillati</taxon>
        <taxon>Actinomycetota</taxon>
        <taxon>Actinomycetes</taxon>
        <taxon>Propionibacteriales</taxon>
        <taxon>Nocardioidaceae</taxon>
        <taxon>Nocardioides</taxon>
    </lineage>
</organism>
<dbReference type="InterPro" id="IPR012093">
    <property type="entry name" value="Pirin"/>
</dbReference>
<dbReference type="EMBL" id="JAVDYG010000001">
    <property type="protein sequence ID" value="MDR7362262.1"/>
    <property type="molecule type" value="Genomic_DNA"/>
</dbReference>
<protein>
    <submittedName>
        <fullName evidence="6">Redox-sensitive bicupin YhaK (Pirin superfamily)</fullName>
    </submittedName>
</protein>
<feature type="region of interest" description="Disordered" evidence="3">
    <location>
        <begin position="1"/>
        <end position="20"/>
    </location>
</feature>
<comment type="similarity">
    <text evidence="1 2">Belongs to the pirin family.</text>
</comment>
<dbReference type="InterPro" id="IPR011051">
    <property type="entry name" value="RmlC_Cupin_sf"/>
</dbReference>
<evidence type="ECO:0000256" key="1">
    <source>
        <dbReference type="ARBA" id="ARBA00008416"/>
    </source>
</evidence>
<dbReference type="Gene3D" id="2.60.120.10">
    <property type="entry name" value="Jelly Rolls"/>
    <property type="match status" value="2"/>
</dbReference>
<feature type="domain" description="Pirin N-terminal" evidence="4">
    <location>
        <begin position="41"/>
        <end position="140"/>
    </location>
</feature>
<dbReference type="CDD" id="cd02909">
    <property type="entry name" value="cupin_pirin_N"/>
    <property type="match status" value="1"/>
</dbReference>
<dbReference type="Proteomes" id="UP001183648">
    <property type="component" value="Unassembled WGS sequence"/>
</dbReference>
<proteinExistence type="inferred from homology"/>
<name>A0ABU2BUF4_9ACTN</name>
<dbReference type="SUPFAM" id="SSF51182">
    <property type="entry name" value="RmlC-like cupins"/>
    <property type="match status" value="1"/>
</dbReference>
<sequence length="345" mass="37265">MTRPTSDPESTDETRCAPTGASAVQVLTPREVPLGGPRAMTVRRTLPQRAVSLVGPWCFLDHYGPDEVGTTGGMRVPRHPHTGLATVSWLFTGEVDHLDSAGHAARVRPGELNLMLAGRGITHSEFSTAETTVLHGVQLWFALPEATRHSPPGFAHHVPRPVRVGDAELRVFLGSLAGETSPVDPRTGPMVGAEVLLPSGSSLVLDASSGLDPAFEHAVLVDTGEVRLVDGDPASDVLVPRDHLVHLPPGRERLELRAGDGATGDARLVLLGGEPFGEQIVMWWNFVGRSHEEVADFRARYQAELGFEEPDRPLEGEEWFGPFPEDTPDPLPAPALPRTRMRPRG</sequence>
<dbReference type="RefSeq" id="WP_310301514.1">
    <property type="nucleotide sequence ID" value="NZ_BAAAPS010000008.1"/>
</dbReference>
<gene>
    <name evidence="6" type="ORF">J2S63_001815</name>
</gene>
<dbReference type="PANTHER" id="PTHR13903:SF8">
    <property type="entry name" value="PIRIN"/>
    <property type="match status" value="1"/>
</dbReference>
<dbReference type="InterPro" id="IPR008778">
    <property type="entry name" value="Pirin_C_dom"/>
</dbReference>
<evidence type="ECO:0000313" key="7">
    <source>
        <dbReference type="Proteomes" id="UP001183648"/>
    </source>
</evidence>
<dbReference type="PIRSF" id="PIRSF006232">
    <property type="entry name" value="Pirin"/>
    <property type="match status" value="1"/>
</dbReference>
<comment type="caution">
    <text evidence="6">The sequence shown here is derived from an EMBL/GenBank/DDBJ whole genome shotgun (WGS) entry which is preliminary data.</text>
</comment>
<evidence type="ECO:0000256" key="2">
    <source>
        <dbReference type="RuleBase" id="RU003457"/>
    </source>
</evidence>